<dbReference type="Proteomes" id="UP000657372">
    <property type="component" value="Unassembled WGS sequence"/>
</dbReference>
<protein>
    <submittedName>
        <fullName evidence="5">Hpt domain-containing protein</fullName>
    </submittedName>
</protein>
<reference evidence="5 6" key="1">
    <citation type="submission" date="2020-11" db="EMBL/GenBank/DDBJ databases">
        <title>WGS of Herminiimonas contaminans strain Marseille-Q4544 isolated from planarians Schmidtea mediterranea.</title>
        <authorList>
            <person name="Kangale L."/>
        </authorList>
    </citation>
    <scope>NUCLEOTIDE SEQUENCE [LARGE SCALE GENOMIC DNA]</scope>
    <source>
        <strain evidence="5 6">Marseille-Q4544</strain>
    </source>
</reference>
<keyword evidence="3" id="KW-1133">Transmembrane helix</keyword>
<dbReference type="EMBL" id="JADOEL010000017">
    <property type="protein sequence ID" value="MBF8179275.1"/>
    <property type="molecule type" value="Genomic_DNA"/>
</dbReference>
<evidence type="ECO:0000313" key="6">
    <source>
        <dbReference type="Proteomes" id="UP000657372"/>
    </source>
</evidence>
<keyword evidence="2" id="KW-0597">Phosphoprotein</keyword>
<dbReference type="InterPro" id="IPR036641">
    <property type="entry name" value="HPT_dom_sf"/>
</dbReference>
<dbReference type="RefSeq" id="WP_195876366.1">
    <property type="nucleotide sequence ID" value="NZ_JADOEL010000017.1"/>
</dbReference>
<keyword evidence="3" id="KW-0812">Transmembrane</keyword>
<gene>
    <name evidence="5" type="ORF">IXC47_16455</name>
</gene>
<dbReference type="SUPFAM" id="SSF47226">
    <property type="entry name" value="Histidine-containing phosphotransfer domain, HPT domain"/>
    <property type="match status" value="1"/>
</dbReference>
<proteinExistence type="predicted"/>
<keyword evidence="6" id="KW-1185">Reference proteome</keyword>
<comment type="caution">
    <text evidence="5">The sequence shown here is derived from an EMBL/GenBank/DDBJ whole genome shotgun (WGS) entry which is preliminary data.</text>
</comment>
<feature type="transmembrane region" description="Helical" evidence="3">
    <location>
        <begin position="18"/>
        <end position="38"/>
    </location>
</feature>
<evidence type="ECO:0000256" key="3">
    <source>
        <dbReference type="SAM" id="Phobius"/>
    </source>
</evidence>
<feature type="modified residue" description="Phosphohistidine" evidence="2">
    <location>
        <position position="108"/>
    </location>
</feature>
<keyword evidence="1" id="KW-0902">Two-component regulatory system</keyword>
<keyword evidence="3" id="KW-0472">Membrane</keyword>
<evidence type="ECO:0000256" key="2">
    <source>
        <dbReference type="PROSITE-ProRule" id="PRU00110"/>
    </source>
</evidence>
<dbReference type="Pfam" id="PF01627">
    <property type="entry name" value="Hpt"/>
    <property type="match status" value="1"/>
</dbReference>
<dbReference type="Gene3D" id="1.20.120.160">
    <property type="entry name" value="HPT domain"/>
    <property type="match status" value="1"/>
</dbReference>
<dbReference type="InterPro" id="IPR008207">
    <property type="entry name" value="Sig_transdc_His_kin_Hpt_dom"/>
</dbReference>
<organism evidence="5 6">
    <name type="scientific">Herminiimonas contaminans</name>
    <dbReference type="NCBI Taxonomy" id="1111140"/>
    <lineage>
        <taxon>Bacteria</taxon>
        <taxon>Pseudomonadati</taxon>
        <taxon>Pseudomonadota</taxon>
        <taxon>Betaproteobacteria</taxon>
        <taxon>Burkholderiales</taxon>
        <taxon>Oxalobacteraceae</taxon>
        <taxon>Herminiimonas</taxon>
    </lineage>
</organism>
<dbReference type="PROSITE" id="PS50894">
    <property type="entry name" value="HPT"/>
    <property type="match status" value="1"/>
</dbReference>
<evidence type="ECO:0000313" key="5">
    <source>
        <dbReference type="EMBL" id="MBF8179275.1"/>
    </source>
</evidence>
<feature type="domain" description="HPt" evidence="4">
    <location>
        <begin position="69"/>
        <end position="163"/>
    </location>
</feature>
<evidence type="ECO:0000259" key="4">
    <source>
        <dbReference type="PROSITE" id="PS50894"/>
    </source>
</evidence>
<accession>A0ABS0EWQ6</accession>
<name>A0ABS0EWQ6_9BURK</name>
<evidence type="ECO:0000256" key="1">
    <source>
        <dbReference type="ARBA" id="ARBA00023012"/>
    </source>
</evidence>
<sequence>MSIAIQFSSYGNFSSDKFWLLLCAAIALLLSGFAYVLSRIRKRNQQRRDAACRKAMGNTKELIYTPQFYVEVPARYREVFVQTMEEDLGILNQALQEDRTRAVLSMLHRMHGALVAVGMTEFAQRCELLGRTGGLLGMEDELKKDIKELAQDLMRMVQWQHTI</sequence>